<evidence type="ECO:0000256" key="5">
    <source>
        <dbReference type="ARBA" id="ARBA00022827"/>
    </source>
</evidence>
<evidence type="ECO:0000256" key="8">
    <source>
        <dbReference type="RuleBase" id="RU003862"/>
    </source>
</evidence>
<dbReference type="PANTHER" id="PTHR45754">
    <property type="entry name" value="METHYLENETETRAHYDROFOLATE REDUCTASE"/>
    <property type="match status" value="1"/>
</dbReference>
<comment type="cofactor">
    <cofactor evidence="1 8">
        <name>FAD</name>
        <dbReference type="ChEBI" id="CHEBI:57692"/>
    </cofactor>
</comment>
<evidence type="ECO:0000256" key="7">
    <source>
        <dbReference type="ARBA" id="ARBA00048628"/>
    </source>
</evidence>
<dbReference type="InterPro" id="IPR003171">
    <property type="entry name" value="Mehydrof_redctse-like"/>
</dbReference>
<keyword evidence="6 8" id="KW-0560">Oxidoreductase</keyword>
<gene>
    <name evidence="9" type="ORF">L2X98_27415</name>
</gene>
<organism evidence="9 10">
    <name type="scientific">Microbacterium elymi</name>
    <dbReference type="NCBI Taxonomy" id="2909587"/>
    <lineage>
        <taxon>Bacteria</taxon>
        <taxon>Bacillati</taxon>
        <taxon>Actinomycetota</taxon>
        <taxon>Actinomycetes</taxon>
        <taxon>Micrococcales</taxon>
        <taxon>Microbacteriaceae</taxon>
        <taxon>Microbacterium</taxon>
    </lineage>
</organism>
<accession>A0ABY5NGN1</accession>
<evidence type="ECO:0000256" key="4">
    <source>
        <dbReference type="ARBA" id="ARBA00022630"/>
    </source>
</evidence>
<sequence>MQTRELLADCSLDMVGRRLGDLTAATAALPPGTRVNVGAATGQSAQVHRMTGVAIADAGLTPVPHLAARRIGSEQELREVLTGLQNDGTGRHLFIIGGDPPTPEGPFDSALALIRSVRLADYGVETVGIGGYPEGHPAIPADVLHTALRAKVDELARQRMRLELFTQLALTVDAVLTWIEAIRQEGIHAPIRVGACGPIEPARLLGYARRVGAASDPDSVERYGFSLADPPSRVGPGRFIAELAERLDPVVHGEVRMHFFSLGGLRETAQWIHEALR</sequence>
<dbReference type="RefSeq" id="WP_259610879.1">
    <property type="nucleotide sequence ID" value="NZ_CP091139.2"/>
</dbReference>
<dbReference type="EMBL" id="CP091139">
    <property type="protein sequence ID" value="UUT34363.1"/>
    <property type="molecule type" value="Genomic_DNA"/>
</dbReference>
<proteinExistence type="inferred from homology"/>
<evidence type="ECO:0000313" key="9">
    <source>
        <dbReference type="EMBL" id="UUT34363.1"/>
    </source>
</evidence>
<dbReference type="InterPro" id="IPR029041">
    <property type="entry name" value="FAD-linked_oxidoreductase-like"/>
</dbReference>
<dbReference type="Proteomes" id="UP001054811">
    <property type="component" value="Chromosome"/>
</dbReference>
<evidence type="ECO:0000313" key="10">
    <source>
        <dbReference type="Proteomes" id="UP001054811"/>
    </source>
</evidence>
<name>A0ABY5NGN1_9MICO</name>
<comment type="similarity">
    <text evidence="3 8">Belongs to the methylenetetrahydrofolate reductase family.</text>
</comment>
<protein>
    <recommendedName>
        <fullName evidence="8">Methylenetetrahydrofolate reductase</fullName>
    </recommendedName>
</protein>
<evidence type="ECO:0000256" key="2">
    <source>
        <dbReference type="ARBA" id="ARBA00004777"/>
    </source>
</evidence>
<dbReference type="SUPFAM" id="SSF51730">
    <property type="entry name" value="FAD-linked oxidoreductase"/>
    <property type="match status" value="1"/>
</dbReference>
<evidence type="ECO:0000256" key="1">
    <source>
        <dbReference type="ARBA" id="ARBA00001974"/>
    </source>
</evidence>
<evidence type="ECO:0000256" key="3">
    <source>
        <dbReference type="ARBA" id="ARBA00006743"/>
    </source>
</evidence>
<dbReference type="PANTHER" id="PTHR45754:SF3">
    <property type="entry name" value="METHYLENETETRAHYDROFOLATE REDUCTASE (NADPH)"/>
    <property type="match status" value="1"/>
</dbReference>
<reference evidence="9" key="1">
    <citation type="submission" date="2022-01" db="EMBL/GenBank/DDBJ databases">
        <title>Microbacterium eymi and Microbacterium rhizovicinus sp. nov., isolated from the rhizospheric soil of Elymus tsukushiensis, a plant native to the Dokdo Islands, Republic of Korea.</title>
        <authorList>
            <person name="Hwang Y.J."/>
        </authorList>
    </citation>
    <scope>NUCLEOTIDE SEQUENCE</scope>
    <source>
        <strain evidence="9">KUDC0405</strain>
    </source>
</reference>
<dbReference type="GO" id="GO:0004489">
    <property type="term" value="F:methylenetetrahydrofolate reductase [NAD(P)H] activity"/>
    <property type="evidence" value="ECO:0007669"/>
    <property type="project" value="UniProtKB-EC"/>
</dbReference>
<keyword evidence="10" id="KW-1185">Reference proteome</keyword>
<dbReference type="Pfam" id="PF02219">
    <property type="entry name" value="MTHFR"/>
    <property type="match status" value="1"/>
</dbReference>
<keyword evidence="5 8" id="KW-0274">FAD</keyword>
<comment type="catalytic activity">
    <reaction evidence="7">
        <text>(6S)-5-methyl-5,6,7,8-tetrahydrofolate + NAD(+) = (6R)-5,10-methylene-5,6,7,8-tetrahydrofolate + NADH + H(+)</text>
        <dbReference type="Rhea" id="RHEA:19821"/>
        <dbReference type="ChEBI" id="CHEBI:15378"/>
        <dbReference type="ChEBI" id="CHEBI:15636"/>
        <dbReference type="ChEBI" id="CHEBI:18608"/>
        <dbReference type="ChEBI" id="CHEBI:57540"/>
        <dbReference type="ChEBI" id="CHEBI:57945"/>
        <dbReference type="EC" id="1.5.1.54"/>
    </reaction>
    <physiologicalReaction direction="right-to-left" evidence="7">
        <dbReference type="Rhea" id="RHEA:19823"/>
    </physiologicalReaction>
</comment>
<dbReference type="Gene3D" id="3.20.20.220">
    <property type="match status" value="1"/>
</dbReference>
<keyword evidence="4 8" id="KW-0285">Flavoprotein</keyword>
<comment type="pathway">
    <text evidence="2 8">One-carbon metabolism; tetrahydrofolate interconversion.</text>
</comment>
<evidence type="ECO:0000256" key="6">
    <source>
        <dbReference type="ARBA" id="ARBA00023002"/>
    </source>
</evidence>